<accession>A0A3E3IFF1</accession>
<gene>
    <name evidence="1" type="ORF">DWY69_25110</name>
</gene>
<name>A0A3E3IFF1_9FIRM</name>
<dbReference type="AlphaFoldDB" id="A0A3E3IFF1"/>
<protein>
    <submittedName>
        <fullName evidence="1">Uncharacterized protein</fullName>
    </submittedName>
</protein>
<evidence type="ECO:0000313" key="2">
    <source>
        <dbReference type="Proteomes" id="UP000261166"/>
    </source>
</evidence>
<dbReference type="Proteomes" id="UP000261166">
    <property type="component" value="Unassembled WGS sequence"/>
</dbReference>
<comment type="caution">
    <text evidence="1">The sequence shown here is derived from an EMBL/GenBank/DDBJ whole genome shotgun (WGS) entry which is preliminary data.</text>
</comment>
<dbReference type="EMBL" id="QVLU01000032">
    <property type="protein sequence ID" value="RGE65805.1"/>
    <property type="molecule type" value="Genomic_DNA"/>
</dbReference>
<organism evidence="1 2">
    <name type="scientific">Eisenbergiella massiliensis</name>
    <dbReference type="NCBI Taxonomy" id="1720294"/>
    <lineage>
        <taxon>Bacteria</taxon>
        <taxon>Bacillati</taxon>
        <taxon>Bacillota</taxon>
        <taxon>Clostridia</taxon>
        <taxon>Lachnospirales</taxon>
        <taxon>Lachnospiraceae</taxon>
        <taxon>Eisenbergiella</taxon>
    </lineage>
</organism>
<sequence>MVFLSYSAIHVLEHLVFFCLNIVAAVKSYGRAHLYITILLGKDWGDFSAPSVRVLFPYRKYGGVCTMHLEKDEKKLERHLREIYSKGVDLYLEGEPASPEEIARKFFVNEDTVYMPDFVTDEDGTLREVRYDRVEYR</sequence>
<proteinExistence type="predicted"/>
<reference evidence="1 2" key="1">
    <citation type="submission" date="2018-08" db="EMBL/GenBank/DDBJ databases">
        <title>A genome reference for cultivated species of the human gut microbiota.</title>
        <authorList>
            <person name="Zou Y."/>
            <person name="Xue W."/>
            <person name="Luo G."/>
        </authorList>
    </citation>
    <scope>NUCLEOTIDE SEQUENCE [LARGE SCALE GENOMIC DNA]</scope>
    <source>
        <strain evidence="1 2">AF26-4BH</strain>
    </source>
</reference>
<evidence type="ECO:0000313" key="1">
    <source>
        <dbReference type="EMBL" id="RGE65805.1"/>
    </source>
</evidence>